<dbReference type="EMBL" id="CP031264">
    <property type="protein sequence ID" value="AXI76425.1"/>
    <property type="molecule type" value="Genomic_DNA"/>
</dbReference>
<proteinExistence type="predicted"/>
<keyword evidence="2" id="KW-1185">Reference proteome</keyword>
<gene>
    <name evidence="1" type="ORF">C7M71_001970</name>
</gene>
<protein>
    <submittedName>
        <fullName evidence="1">Polyketide cyclase</fullName>
    </submittedName>
</protein>
<dbReference type="SUPFAM" id="SSF55961">
    <property type="entry name" value="Bet v1-like"/>
    <property type="match status" value="1"/>
</dbReference>
<sequence>MDPNHYRFTSSWELAAPPDDVYRALEDIGRYPLWWPEVRRIRRLDDRHGELTVRSVLPYDLVLTVEESRRDPAAGVLEAAMAGDLRGWSRWTVTACPGGSRAVFEEDVRPGRPLMRRLALPARPAFTANHALMMRSGRRGLRAYLAGYAVGRGHSAAPEG</sequence>
<evidence type="ECO:0000313" key="2">
    <source>
        <dbReference type="Proteomes" id="UP000249340"/>
    </source>
</evidence>
<reference evidence="2" key="1">
    <citation type="submission" date="2018-07" db="EMBL/GenBank/DDBJ databases">
        <title>Streptacidiphilus bronchialis DSM 106435 chromosome.</title>
        <authorList>
            <person name="Batra D."/>
            <person name="Gulvik C.A."/>
        </authorList>
    </citation>
    <scope>NUCLEOTIDE SEQUENCE [LARGE SCALE GENOMIC DNA]</scope>
    <source>
        <strain evidence="2">DSM 106435</strain>
    </source>
</reference>
<dbReference type="RefSeq" id="WP_111491990.1">
    <property type="nucleotide sequence ID" value="NZ_CP031264.1"/>
</dbReference>
<name>A0A345SRS0_9ACTN</name>
<dbReference type="InterPro" id="IPR019587">
    <property type="entry name" value="Polyketide_cyclase/dehydratase"/>
</dbReference>
<dbReference type="Proteomes" id="UP000249340">
    <property type="component" value="Chromosome"/>
</dbReference>
<evidence type="ECO:0000313" key="1">
    <source>
        <dbReference type="EMBL" id="AXI76425.1"/>
    </source>
</evidence>
<dbReference type="Pfam" id="PF10604">
    <property type="entry name" value="Polyketide_cyc2"/>
    <property type="match status" value="1"/>
</dbReference>
<dbReference type="OrthoDB" id="5402478at2"/>
<organism evidence="1 2">
    <name type="scientific">Peterkaempfera bronchialis</name>
    <dbReference type="NCBI Taxonomy" id="2126346"/>
    <lineage>
        <taxon>Bacteria</taxon>
        <taxon>Bacillati</taxon>
        <taxon>Actinomycetota</taxon>
        <taxon>Actinomycetes</taxon>
        <taxon>Kitasatosporales</taxon>
        <taxon>Streptomycetaceae</taxon>
        <taxon>Peterkaempfera</taxon>
    </lineage>
</organism>
<dbReference type="AlphaFoldDB" id="A0A345SRS0"/>
<dbReference type="KEGG" id="stri:C7M71_001970"/>
<dbReference type="InterPro" id="IPR023393">
    <property type="entry name" value="START-like_dom_sf"/>
</dbReference>
<dbReference type="Gene3D" id="3.30.530.20">
    <property type="match status" value="1"/>
</dbReference>
<accession>A0A345SRS0</accession>